<name>A0ABD1NHT5_9FABA</name>
<evidence type="ECO:0000256" key="2">
    <source>
        <dbReference type="ARBA" id="ARBA00023002"/>
    </source>
</evidence>
<dbReference type="AlphaFoldDB" id="A0ABD1NHT5"/>
<dbReference type="PANTHER" id="PTHR42980">
    <property type="entry name" value="2-OXOISOVALERATE DEHYDROGENASE SUBUNIT BETA-RELATED"/>
    <property type="match status" value="1"/>
</dbReference>
<dbReference type="SUPFAM" id="SSF52518">
    <property type="entry name" value="Thiamin diphosphate-binding fold (THDP-binding)"/>
    <property type="match status" value="1"/>
</dbReference>
<proteinExistence type="predicted"/>
<reference evidence="3 4" key="1">
    <citation type="submission" date="2024-08" db="EMBL/GenBank/DDBJ databases">
        <title>Insights into the chromosomal genome structure of Flemingia macrophylla.</title>
        <authorList>
            <person name="Ding Y."/>
            <person name="Zhao Y."/>
            <person name="Bi W."/>
            <person name="Wu M."/>
            <person name="Zhao G."/>
            <person name="Gong Y."/>
            <person name="Li W."/>
            <person name="Zhang P."/>
        </authorList>
    </citation>
    <scope>NUCLEOTIDE SEQUENCE [LARGE SCALE GENOMIC DNA]</scope>
    <source>
        <strain evidence="3">DYQJB</strain>
        <tissue evidence="3">Leaf</tissue>
    </source>
</reference>
<sequence length="282" mass="30599">MEPWQGEDHHRVGKVDALSHKDANVRTAACICLRSVCHAIKNLSACCFMDERVVFPLVQLLSDLSTSVQGIVGFGIGLAAMIVNEAAKFRYWSGNQFNCGGLTIRTLYGDMGHGGHYHSQSPEAFFCHVPGIKVAVNCHGVVVALGRGGKVNAIMPRCSDMAEVRRRHSGDVVKAEGGRGGAVVGAKEGGKKWNVSCRRGGELYGKREKWSLLKSVTAKPILKDFVRSCHELALEPSSFAGVIDVVVVEALTSEGCLFWLKICLISLVILEVRVVYCFVVVL</sequence>
<dbReference type="SUPFAM" id="SSF48371">
    <property type="entry name" value="ARM repeat"/>
    <property type="match status" value="1"/>
</dbReference>
<dbReference type="InterPro" id="IPR029061">
    <property type="entry name" value="THDP-binding"/>
</dbReference>
<organism evidence="3 4">
    <name type="scientific">Flemingia macrophylla</name>
    <dbReference type="NCBI Taxonomy" id="520843"/>
    <lineage>
        <taxon>Eukaryota</taxon>
        <taxon>Viridiplantae</taxon>
        <taxon>Streptophyta</taxon>
        <taxon>Embryophyta</taxon>
        <taxon>Tracheophyta</taxon>
        <taxon>Spermatophyta</taxon>
        <taxon>Magnoliopsida</taxon>
        <taxon>eudicotyledons</taxon>
        <taxon>Gunneridae</taxon>
        <taxon>Pentapetalae</taxon>
        <taxon>rosids</taxon>
        <taxon>fabids</taxon>
        <taxon>Fabales</taxon>
        <taxon>Fabaceae</taxon>
        <taxon>Papilionoideae</taxon>
        <taxon>50 kb inversion clade</taxon>
        <taxon>NPAAA clade</taxon>
        <taxon>indigoferoid/millettioid clade</taxon>
        <taxon>Phaseoleae</taxon>
        <taxon>Flemingia</taxon>
    </lineage>
</organism>
<evidence type="ECO:0008006" key="5">
    <source>
        <dbReference type="Google" id="ProtNLM"/>
    </source>
</evidence>
<evidence type="ECO:0000313" key="4">
    <source>
        <dbReference type="Proteomes" id="UP001603857"/>
    </source>
</evidence>
<protein>
    <recommendedName>
        <fullName evidence="5">Transketolase-like pyrimidine-binding domain-containing protein</fullName>
    </recommendedName>
</protein>
<dbReference type="EMBL" id="JBGMDY010000001">
    <property type="protein sequence ID" value="KAL2347692.1"/>
    <property type="molecule type" value="Genomic_DNA"/>
</dbReference>
<dbReference type="Gene3D" id="3.40.50.970">
    <property type="match status" value="1"/>
</dbReference>
<comment type="caution">
    <text evidence="3">The sequence shown here is derived from an EMBL/GenBank/DDBJ whole genome shotgun (WGS) entry which is preliminary data.</text>
</comment>
<evidence type="ECO:0000256" key="1">
    <source>
        <dbReference type="ARBA" id="ARBA00001964"/>
    </source>
</evidence>
<dbReference type="GO" id="GO:0016491">
    <property type="term" value="F:oxidoreductase activity"/>
    <property type="evidence" value="ECO:0007669"/>
    <property type="project" value="UniProtKB-KW"/>
</dbReference>
<keyword evidence="4" id="KW-1185">Reference proteome</keyword>
<accession>A0ABD1NHT5</accession>
<gene>
    <name evidence="3" type="ORF">Fmac_001692</name>
</gene>
<keyword evidence="2" id="KW-0560">Oxidoreductase</keyword>
<evidence type="ECO:0000313" key="3">
    <source>
        <dbReference type="EMBL" id="KAL2347692.1"/>
    </source>
</evidence>
<dbReference type="Proteomes" id="UP001603857">
    <property type="component" value="Unassembled WGS sequence"/>
</dbReference>
<dbReference type="PANTHER" id="PTHR42980:SF1">
    <property type="entry name" value="2-OXOISOVALERATE DEHYDROGENASE SUBUNIT BETA, MITOCHONDRIAL"/>
    <property type="match status" value="1"/>
</dbReference>
<dbReference type="InterPro" id="IPR016024">
    <property type="entry name" value="ARM-type_fold"/>
</dbReference>
<comment type="cofactor">
    <cofactor evidence="1">
        <name>thiamine diphosphate</name>
        <dbReference type="ChEBI" id="CHEBI:58937"/>
    </cofactor>
</comment>